<comment type="subcellular location">
    <subcellularLocation>
        <location evidence="1">Endoplasmic reticulum membrane</location>
        <topology evidence="1">Multi-pass membrane protein</topology>
    </subcellularLocation>
</comment>
<dbReference type="Proteomes" id="UP001642484">
    <property type="component" value="Unassembled WGS sequence"/>
</dbReference>
<comment type="pathway">
    <text evidence="2">Protein modification; protein glycosylation.</text>
</comment>
<evidence type="ECO:0000313" key="15">
    <source>
        <dbReference type="EMBL" id="CAK9003762.1"/>
    </source>
</evidence>
<keyword evidence="6 14" id="KW-0328">Glycosyltransferase</keyword>
<evidence type="ECO:0000256" key="12">
    <source>
        <dbReference type="ARBA" id="ARBA00044727"/>
    </source>
</evidence>
<comment type="function">
    <text evidence="12">Dol-P-Glc:Glc(2)Man(9)GlcNAc(2)-PP-Dol alpha-1,2-glucosyltransferase that operates in the biosynthetic pathway of dolichol-linked oligosaccharides, the glycan precursors employed in protein asparagine (N)-glycosylation. The assembly of dolichol-linked oligosaccharides begins on the cytosolic side of the endoplasmic reticulum membrane and finishes in its lumen. The sequential addition of sugars to dolichol pyrophosphate produces dolichol-linked oligosaccharides containing fourteen sugars, including two GlcNAcs, nine mannoses and three glucoses. Once assembled, the oligosaccharide is transferred from the lipid to nascent proteins by oligosaccharyltransferases. In the lumen of the endoplasmic reticulum, adds the third and last glucose residue from dolichyl phosphate glucose (Dol-P-Glc) onto the lipid-linked oligosaccharide intermediate Glc(2)Man(9)GlcNAc(2)-PP-Dol to produce Glc(3)Man(9)GlcNAc(2)-PP-Dol.</text>
</comment>
<keyword evidence="11 14" id="KW-0472">Membrane</keyword>
<comment type="caution">
    <text evidence="15">The sequence shown here is derived from an EMBL/GenBank/DDBJ whole genome shotgun (WGS) entry which is preliminary data.</text>
</comment>
<name>A0ABP0IQI9_9DINO</name>
<dbReference type="Pfam" id="PF04922">
    <property type="entry name" value="DIE2_ALG10"/>
    <property type="match status" value="1"/>
</dbReference>
<keyword evidence="16" id="KW-1185">Reference proteome</keyword>
<feature type="transmembrane region" description="Helical" evidence="14">
    <location>
        <begin position="280"/>
        <end position="299"/>
    </location>
</feature>
<dbReference type="PANTHER" id="PTHR12989">
    <property type="entry name" value="ALPHA-1,2-GLUCOSYLTRANSFERASE ALG10"/>
    <property type="match status" value="1"/>
</dbReference>
<comment type="caution">
    <text evidence="14">Lacks conserved residue(s) required for the propagation of feature annotation.</text>
</comment>
<evidence type="ECO:0000256" key="3">
    <source>
        <dbReference type="ARBA" id="ARBA00010600"/>
    </source>
</evidence>
<evidence type="ECO:0000256" key="1">
    <source>
        <dbReference type="ARBA" id="ARBA00004477"/>
    </source>
</evidence>
<proteinExistence type="inferred from homology"/>
<comment type="catalytic activity">
    <reaction evidence="13">
        <text>an alpha-D-Glc-(1-&gt;3)-alpha-D-Glc-(1-&gt;3)-alpha-D-Man-(1-&gt;2)-alpha-D-Man-(1-&gt;2)-alpha-D-Man-(1-&gt;3)-[alpha-D-Man-(1-&gt;2)-alpha-D-Man-(1-&gt;3)-[alpha-D-Man-(1-&gt;2)-alpha-D-Man-(1-&gt;6)]-alpha-D-Man-(1-&gt;6)]-beta-D-Man-(1-&gt;4)-beta-D-GlcNAc-(1-&gt;4)-alpha-D-GlcNAc-diphospho-di-trans,poly-cis-dolichol + a di-trans,poly-cis-dolichyl beta-D-glucosyl phosphate = a alpha-D-Glc-(1-&gt;2)-alpha-D-Glc-(1-&gt;3)-alpha-D-Glc-(1-&gt;3)-alpha-D-Man-(1-&gt;2)-alpha-D-Man-(1-&gt;2)-alpha-D-Man-(1-&gt;3)-[alpha-D-Man-(1-&gt;2)-alpha-D-Man-(1-&gt;3)-[alpha-D-Man-(1-&gt;2)-alpha-D-Man-(1-&gt;6)]-alpha-D-Man-(1-&gt;6)]-beta-D-Man-(1-&gt;4)-beta-D-GlcNAc-(1-&gt;4)-alpha-D-GlcNAc-diphospho-di-trans,poly-cis-dolichol + a di-trans,poly-cis-dolichyl phosphate + H(+)</text>
        <dbReference type="Rhea" id="RHEA:29543"/>
        <dbReference type="Rhea" id="RHEA-COMP:19498"/>
        <dbReference type="Rhea" id="RHEA-COMP:19502"/>
        <dbReference type="Rhea" id="RHEA-COMP:19512"/>
        <dbReference type="Rhea" id="RHEA-COMP:19522"/>
        <dbReference type="ChEBI" id="CHEBI:15378"/>
        <dbReference type="ChEBI" id="CHEBI:57525"/>
        <dbReference type="ChEBI" id="CHEBI:57683"/>
        <dbReference type="ChEBI" id="CHEBI:132522"/>
        <dbReference type="ChEBI" id="CHEBI:132523"/>
        <dbReference type="EC" id="2.4.1.256"/>
    </reaction>
    <physiologicalReaction direction="left-to-right" evidence="13">
        <dbReference type="Rhea" id="RHEA:29544"/>
    </physiologicalReaction>
</comment>
<keyword evidence="9" id="KW-0256">Endoplasmic reticulum</keyword>
<feature type="transmembrane region" description="Helical" evidence="14">
    <location>
        <begin position="442"/>
        <end position="461"/>
    </location>
</feature>
<protein>
    <recommendedName>
        <fullName evidence="5 14">Dol-P-Glc:Glc(2)Man(9)GlcNAc(2)-PP-Dol alpha-1,2-glucosyltransferase</fullName>
        <ecNumber evidence="4 14">2.4.1.256</ecNumber>
    </recommendedName>
</protein>
<feature type="transmembrane region" description="Helical" evidence="14">
    <location>
        <begin position="391"/>
        <end position="408"/>
    </location>
</feature>
<evidence type="ECO:0000256" key="9">
    <source>
        <dbReference type="ARBA" id="ARBA00022824"/>
    </source>
</evidence>
<sequence>MYCHLYGCKPALRSTTASAMWIWAALLGHLCCLAPWAFVMRQVEPYMDEIFHIPQAQKYCQGQFAEWDPKITTFPGLYLSSTFIRGFTGIFCGKDFLRLENVVYALGAHVVMYRLLRRSLEPQRAAAQSLLLSLYPIHFFFQALYYTDVGSLFWTLLTHDLATPVPKKVLPGRLHMCLAAASGCAAVLFRQTNAVWVMFTFGIAALQDLQSSKWGDELLRADISPSVLLTFCKALILESPRLLARLGPLLVPVLLFVGFVVQNGSIVVGDHSNHQVAVHWAQLCYLVAVTAGTSGFGSTSALSPSCFKIFGSDVSKRPRAFILALALVTALLHRYSLAHPFLLADNRHYTFYIWNRFLRRPWFKELLAPGYVYAGWYCWRRQSLAQSGLWVLIWSVAAVLTLVPAPLLEPRYWTTPVLMAHLYAHEVPDRNDRRMMSLSSTFIAGVAFMLVNIMTLGIFVYRPFAWPSGEVARFMW</sequence>
<accession>A0ABP0IQI9</accession>
<comment type="similarity">
    <text evidence="3 14">Belongs to the ALG10 glucosyltransferase family.</text>
</comment>
<dbReference type="PANTHER" id="PTHR12989:SF10">
    <property type="entry name" value="DOL-P-GLC:GLC(2)MAN(9)GLCNAC(2)-PP-DOL ALPHA-1,2-GLUCOSYLTRANSFERASE-RELATED"/>
    <property type="match status" value="1"/>
</dbReference>
<keyword evidence="7" id="KW-0808">Transferase</keyword>
<feature type="transmembrane region" description="Helical" evidence="14">
    <location>
        <begin position="249"/>
        <end position="268"/>
    </location>
</feature>
<evidence type="ECO:0000256" key="4">
    <source>
        <dbReference type="ARBA" id="ARBA00011967"/>
    </source>
</evidence>
<evidence type="ECO:0000256" key="2">
    <source>
        <dbReference type="ARBA" id="ARBA00004922"/>
    </source>
</evidence>
<dbReference type="EMBL" id="CAXAMN010003291">
    <property type="protein sequence ID" value="CAK9003762.1"/>
    <property type="molecule type" value="Genomic_DNA"/>
</dbReference>
<evidence type="ECO:0000256" key="8">
    <source>
        <dbReference type="ARBA" id="ARBA00022692"/>
    </source>
</evidence>
<dbReference type="EC" id="2.4.1.256" evidence="4 14"/>
<evidence type="ECO:0000256" key="5">
    <source>
        <dbReference type="ARBA" id="ARBA00018512"/>
    </source>
</evidence>
<evidence type="ECO:0000256" key="14">
    <source>
        <dbReference type="PIRNR" id="PIRNR028810"/>
    </source>
</evidence>
<evidence type="ECO:0000256" key="11">
    <source>
        <dbReference type="ARBA" id="ARBA00023136"/>
    </source>
</evidence>
<organism evidence="15 16">
    <name type="scientific">Durusdinium trenchii</name>
    <dbReference type="NCBI Taxonomy" id="1381693"/>
    <lineage>
        <taxon>Eukaryota</taxon>
        <taxon>Sar</taxon>
        <taxon>Alveolata</taxon>
        <taxon>Dinophyceae</taxon>
        <taxon>Suessiales</taxon>
        <taxon>Symbiodiniaceae</taxon>
        <taxon>Durusdinium</taxon>
    </lineage>
</organism>
<evidence type="ECO:0000256" key="7">
    <source>
        <dbReference type="ARBA" id="ARBA00022679"/>
    </source>
</evidence>
<evidence type="ECO:0000313" key="16">
    <source>
        <dbReference type="Proteomes" id="UP001642484"/>
    </source>
</evidence>
<reference evidence="15 16" key="1">
    <citation type="submission" date="2024-02" db="EMBL/GenBank/DDBJ databases">
        <authorList>
            <person name="Chen Y."/>
            <person name="Shah S."/>
            <person name="Dougan E. K."/>
            <person name="Thang M."/>
            <person name="Chan C."/>
        </authorList>
    </citation>
    <scope>NUCLEOTIDE SEQUENCE [LARGE SCALE GENOMIC DNA]</scope>
</reference>
<keyword evidence="10 14" id="KW-1133">Transmembrane helix</keyword>
<feature type="transmembrane region" description="Helical" evidence="14">
    <location>
        <begin position="20"/>
        <end position="39"/>
    </location>
</feature>
<evidence type="ECO:0000256" key="6">
    <source>
        <dbReference type="ARBA" id="ARBA00022676"/>
    </source>
</evidence>
<keyword evidence="8 14" id="KW-0812">Transmembrane</keyword>
<evidence type="ECO:0000256" key="13">
    <source>
        <dbReference type="ARBA" id="ARBA00048064"/>
    </source>
</evidence>
<feature type="transmembrane region" description="Helical" evidence="14">
    <location>
        <begin position="320"/>
        <end position="342"/>
    </location>
</feature>
<evidence type="ECO:0000256" key="10">
    <source>
        <dbReference type="ARBA" id="ARBA00022989"/>
    </source>
</evidence>
<dbReference type="PIRSF" id="PIRSF028810">
    <property type="entry name" value="Alpha1_2_glucosyltferase_Alg10"/>
    <property type="match status" value="1"/>
</dbReference>
<gene>
    <name evidence="15" type="ORF">CCMP2556_LOCUS7404</name>
</gene>
<dbReference type="InterPro" id="IPR016900">
    <property type="entry name" value="Alg10"/>
</dbReference>